<dbReference type="GO" id="GO:0005254">
    <property type="term" value="F:chloride channel activity"/>
    <property type="evidence" value="ECO:0007669"/>
    <property type="project" value="UniProtKB-KW"/>
</dbReference>
<dbReference type="InterPro" id="IPR050368">
    <property type="entry name" value="ClC-type_chloride_channel"/>
</dbReference>
<comment type="subcellular location">
    <subcellularLocation>
        <location evidence="1">Membrane</location>
        <topology evidence="1">Multi-pass membrane protein</topology>
    </subcellularLocation>
</comment>
<evidence type="ECO:0000256" key="11">
    <source>
        <dbReference type="SAM" id="Phobius"/>
    </source>
</evidence>
<keyword evidence="3 11" id="KW-0812">Transmembrane</keyword>
<organism evidence="12">
    <name type="scientific">Aureoumbra lagunensis</name>
    <dbReference type="NCBI Taxonomy" id="44058"/>
    <lineage>
        <taxon>Eukaryota</taxon>
        <taxon>Sar</taxon>
        <taxon>Stramenopiles</taxon>
        <taxon>Ochrophyta</taxon>
        <taxon>Pelagophyceae</taxon>
        <taxon>Pelagomonadales</taxon>
        <taxon>Aureoumbra</taxon>
    </lineage>
</organism>
<dbReference type="EMBL" id="HBIJ01002878">
    <property type="protein sequence ID" value="CAE0361249.1"/>
    <property type="molecule type" value="Transcribed_RNA"/>
</dbReference>
<dbReference type="InterPro" id="IPR001807">
    <property type="entry name" value="ClC"/>
</dbReference>
<keyword evidence="7" id="KW-0869">Chloride channel</keyword>
<evidence type="ECO:0000256" key="7">
    <source>
        <dbReference type="ARBA" id="ARBA00023173"/>
    </source>
</evidence>
<reference evidence="12" key="1">
    <citation type="submission" date="2021-01" db="EMBL/GenBank/DDBJ databases">
        <authorList>
            <person name="Corre E."/>
            <person name="Pelletier E."/>
            <person name="Niang G."/>
            <person name="Scheremetjew M."/>
            <person name="Finn R."/>
            <person name="Kale V."/>
            <person name="Holt S."/>
            <person name="Cochrane G."/>
            <person name="Meng A."/>
            <person name="Brown T."/>
            <person name="Cohen L."/>
        </authorList>
    </citation>
    <scope>NUCLEOTIDE SEQUENCE</scope>
    <source>
        <strain evidence="12">CCMP1510</strain>
    </source>
</reference>
<dbReference type="CDD" id="cd00400">
    <property type="entry name" value="Voltage_gated_ClC"/>
    <property type="match status" value="1"/>
</dbReference>
<evidence type="ECO:0000256" key="9">
    <source>
        <dbReference type="ARBA" id="ARBA00023303"/>
    </source>
</evidence>
<protein>
    <recommendedName>
        <fullName evidence="13">Chloride channel protein</fullName>
    </recommendedName>
</protein>
<feature type="transmembrane region" description="Helical" evidence="11">
    <location>
        <begin position="412"/>
        <end position="433"/>
    </location>
</feature>
<evidence type="ECO:0000256" key="4">
    <source>
        <dbReference type="ARBA" id="ARBA00022989"/>
    </source>
</evidence>
<evidence type="ECO:0000256" key="8">
    <source>
        <dbReference type="ARBA" id="ARBA00023214"/>
    </source>
</evidence>
<dbReference type="Pfam" id="PF00654">
    <property type="entry name" value="Voltage_CLC"/>
    <property type="match status" value="1"/>
</dbReference>
<evidence type="ECO:0000256" key="2">
    <source>
        <dbReference type="ARBA" id="ARBA00022448"/>
    </source>
</evidence>
<proteinExistence type="predicted"/>
<keyword evidence="6 11" id="KW-0472">Membrane</keyword>
<name>A0A7S3JSI1_9STRA</name>
<gene>
    <name evidence="12" type="ORF">ALAG00032_LOCUS1982</name>
</gene>
<keyword evidence="5" id="KW-0406">Ion transport</keyword>
<keyword evidence="8" id="KW-0868">Chloride</keyword>
<dbReference type="AlphaFoldDB" id="A0A7S3JSI1"/>
<feature type="transmembrane region" description="Helical" evidence="11">
    <location>
        <begin position="126"/>
        <end position="145"/>
    </location>
</feature>
<feature type="transmembrane region" description="Helical" evidence="11">
    <location>
        <begin position="320"/>
        <end position="342"/>
    </location>
</feature>
<accession>A0A7S3JSI1</accession>
<evidence type="ECO:0000313" key="12">
    <source>
        <dbReference type="EMBL" id="CAE0361249.1"/>
    </source>
</evidence>
<keyword evidence="4 11" id="KW-1133">Transmembrane helix</keyword>
<sequence length="522" mass="54036">MKFSCSALFFILNVQGSLKKSYYVQALIYSTAKGPRVRHIISTRRRASEDVKKLQNTEETILDGDRLRDSVNVLVKAGVVGATTGACVGALKQSISGTESFAYNELLLALFSGLGDASNTGIGSTLVYASIPAIGGLVVGFLGILPDGKYSPFVRATQAVATLGTGNSLGPEGPCVELGVSVAQTFQEKKNEEKILVAAGSAAAVAAGFAAPVAGIFFALEATLRDEKQEQQLALLPRTALAGAALAAAISAVVARDIMQCRLEIENSVPSSGPAGLAELPLYLGLGALAGFEAIALARATNFFEKQWAKSLVPIAFRPAIAGAVCGIVGVACPQVLFNGYATLNTILADNQPPATLTLLLYAAVKIATTASSRSSGLVGGLFAPSLFLGGCGGCAYGQFVAWLFGNDALNLLHVAQPPAYASVGAASVLAAVVKAPLTASMLLFELTRDYDVILPLVASTGVATIVLELFQDPILPRSRALSNDVLPIDSLDDTFVADFVPTPPHNDHVSGADGSVDDDFD</sequence>
<keyword evidence="2" id="KW-0813">Transport</keyword>
<evidence type="ECO:0000256" key="6">
    <source>
        <dbReference type="ARBA" id="ARBA00023136"/>
    </source>
</evidence>
<evidence type="ECO:0008006" key="13">
    <source>
        <dbReference type="Google" id="ProtNLM"/>
    </source>
</evidence>
<dbReference type="GO" id="GO:0034707">
    <property type="term" value="C:chloride channel complex"/>
    <property type="evidence" value="ECO:0007669"/>
    <property type="project" value="UniProtKB-KW"/>
</dbReference>
<feature type="transmembrane region" description="Helical" evidence="11">
    <location>
        <begin position="453"/>
        <end position="471"/>
    </location>
</feature>
<dbReference type="PANTHER" id="PTHR43427">
    <property type="entry name" value="CHLORIDE CHANNEL PROTEIN CLC-E"/>
    <property type="match status" value="1"/>
</dbReference>
<dbReference type="InterPro" id="IPR014743">
    <property type="entry name" value="Cl-channel_core"/>
</dbReference>
<dbReference type="SUPFAM" id="SSF81340">
    <property type="entry name" value="Clc chloride channel"/>
    <property type="match status" value="1"/>
</dbReference>
<feature type="transmembrane region" description="Helical" evidence="11">
    <location>
        <begin position="195"/>
        <end position="220"/>
    </location>
</feature>
<evidence type="ECO:0000256" key="3">
    <source>
        <dbReference type="ARBA" id="ARBA00022692"/>
    </source>
</evidence>
<feature type="transmembrane region" description="Helical" evidence="11">
    <location>
        <begin position="240"/>
        <end position="259"/>
    </location>
</feature>
<feature type="region of interest" description="Disordered" evidence="10">
    <location>
        <begin position="503"/>
        <end position="522"/>
    </location>
</feature>
<keyword evidence="9" id="KW-0407">Ion channel</keyword>
<dbReference type="Gene3D" id="1.10.3080.10">
    <property type="entry name" value="Clc chloride channel"/>
    <property type="match status" value="1"/>
</dbReference>
<feature type="transmembrane region" description="Helical" evidence="11">
    <location>
        <begin position="383"/>
        <end position="405"/>
    </location>
</feature>
<evidence type="ECO:0000256" key="1">
    <source>
        <dbReference type="ARBA" id="ARBA00004141"/>
    </source>
</evidence>
<dbReference type="PRINTS" id="PR00762">
    <property type="entry name" value="CLCHANNEL"/>
</dbReference>
<dbReference type="PANTHER" id="PTHR43427:SF6">
    <property type="entry name" value="CHLORIDE CHANNEL PROTEIN CLC-E"/>
    <property type="match status" value="1"/>
</dbReference>
<evidence type="ECO:0000256" key="5">
    <source>
        <dbReference type="ARBA" id="ARBA00023065"/>
    </source>
</evidence>
<evidence type="ECO:0000256" key="10">
    <source>
        <dbReference type="SAM" id="MobiDB-lite"/>
    </source>
</evidence>